<keyword evidence="2" id="KW-0479">Metal-binding</keyword>
<sequence length="464" mass="49901">MATIDKVLAAIDADLDASLARLFELVRIPSVSTDPAHDADCRRAAQWVVDQLAGLGFEASARDTGGQPMVVAHGGAARGPGVPHVLFYGHYDVQPADPLDLWETPPFEPRLVETATGRQIVGRGASDDKGQFMTFVEACRAWISATGNLPIAVTVLIEGEEESGSRSLGPFLEAHKDELRADLALVCDTGMWNRETPAITTMLRGLLLEEVIVTAASRDLHSGMFGGPARNPIRVLARIIADLHDETGRIQVPDFYDGVSELDEDVRRQWQELGFDAGGFLADVGLSIPAGEAGRSVLEQIWSRPTCDVNGIIGGYTGEGTKTVIPSRASAKISFRLVGDQDPLRIRESFRGFVRDRIPADCSVEFIGHGASPALTVDMSRPEFARCAEALAAEFGRPAVMMGCGGSIPIVGDFKRTLGMESVLIGFGLDDDRVHSPNEKYELSSYHHGTRAWARVIGALAGSV</sequence>
<evidence type="ECO:0000256" key="1">
    <source>
        <dbReference type="ARBA" id="ARBA00022670"/>
    </source>
</evidence>
<reference evidence="5 6" key="1">
    <citation type="submission" date="2019-03" db="EMBL/GenBank/DDBJ databases">
        <title>Genomic Encyclopedia of Type Strains, Phase IV (KMG-IV): sequencing the most valuable type-strain genomes for metagenomic binning, comparative biology and taxonomic classification.</title>
        <authorList>
            <person name="Goeker M."/>
        </authorList>
    </citation>
    <scope>NUCLEOTIDE SEQUENCE [LARGE SCALE GENOMIC DNA]</scope>
    <source>
        <strain evidence="5 6">DSM 19345</strain>
    </source>
</reference>
<feature type="domain" description="Peptidase M20 dimerisation" evidence="4">
    <location>
        <begin position="212"/>
        <end position="360"/>
    </location>
</feature>
<keyword evidence="6" id="KW-1185">Reference proteome</keyword>
<organism evidence="5 6">
    <name type="scientific">Tepidamorphus gemmatus</name>
    <dbReference type="NCBI Taxonomy" id="747076"/>
    <lineage>
        <taxon>Bacteria</taxon>
        <taxon>Pseudomonadati</taxon>
        <taxon>Pseudomonadota</taxon>
        <taxon>Alphaproteobacteria</taxon>
        <taxon>Hyphomicrobiales</taxon>
        <taxon>Tepidamorphaceae</taxon>
        <taxon>Tepidamorphus</taxon>
    </lineage>
</organism>
<dbReference type="AlphaFoldDB" id="A0A4R3LZE9"/>
<dbReference type="Proteomes" id="UP000295678">
    <property type="component" value="Unassembled WGS sequence"/>
</dbReference>
<keyword evidence="1" id="KW-0645">Protease</keyword>
<proteinExistence type="predicted"/>
<dbReference type="InterPro" id="IPR051458">
    <property type="entry name" value="Cyt/Met_Dipeptidase"/>
</dbReference>
<dbReference type="OrthoDB" id="9761532at2"/>
<dbReference type="Pfam" id="PF01546">
    <property type="entry name" value="Peptidase_M20"/>
    <property type="match status" value="1"/>
</dbReference>
<gene>
    <name evidence="5" type="ORF">EDC22_11613</name>
</gene>
<dbReference type="GO" id="GO:0046872">
    <property type="term" value="F:metal ion binding"/>
    <property type="evidence" value="ECO:0007669"/>
    <property type="project" value="UniProtKB-KW"/>
</dbReference>
<dbReference type="GO" id="GO:0008233">
    <property type="term" value="F:peptidase activity"/>
    <property type="evidence" value="ECO:0007669"/>
    <property type="project" value="UniProtKB-KW"/>
</dbReference>
<evidence type="ECO:0000313" key="5">
    <source>
        <dbReference type="EMBL" id="TCT04137.1"/>
    </source>
</evidence>
<evidence type="ECO:0000313" key="6">
    <source>
        <dbReference type="Proteomes" id="UP000295678"/>
    </source>
</evidence>
<name>A0A4R3LZE9_9HYPH</name>
<accession>A0A4R3LZE9</accession>
<dbReference type="Gene3D" id="3.40.630.10">
    <property type="entry name" value="Zn peptidases"/>
    <property type="match status" value="1"/>
</dbReference>
<dbReference type="RefSeq" id="WP_132807843.1">
    <property type="nucleotide sequence ID" value="NZ_SMAK01000016.1"/>
</dbReference>
<dbReference type="PANTHER" id="PTHR43270">
    <property type="entry name" value="BETA-ALA-HIS DIPEPTIDASE"/>
    <property type="match status" value="1"/>
</dbReference>
<dbReference type="GO" id="GO:0006508">
    <property type="term" value="P:proteolysis"/>
    <property type="evidence" value="ECO:0007669"/>
    <property type="project" value="UniProtKB-KW"/>
</dbReference>
<dbReference type="InterPro" id="IPR011650">
    <property type="entry name" value="Peptidase_M20_dimer"/>
</dbReference>
<dbReference type="Pfam" id="PF07687">
    <property type="entry name" value="M20_dimer"/>
    <property type="match status" value="1"/>
</dbReference>
<dbReference type="Gene3D" id="3.30.70.360">
    <property type="match status" value="1"/>
</dbReference>
<dbReference type="NCBIfam" id="NF005914">
    <property type="entry name" value="PRK07907.1"/>
    <property type="match status" value="1"/>
</dbReference>
<dbReference type="EMBL" id="SMAK01000016">
    <property type="protein sequence ID" value="TCT04137.1"/>
    <property type="molecule type" value="Genomic_DNA"/>
</dbReference>
<evidence type="ECO:0000256" key="2">
    <source>
        <dbReference type="ARBA" id="ARBA00022723"/>
    </source>
</evidence>
<dbReference type="SUPFAM" id="SSF53187">
    <property type="entry name" value="Zn-dependent exopeptidases"/>
    <property type="match status" value="1"/>
</dbReference>
<evidence type="ECO:0000259" key="4">
    <source>
        <dbReference type="Pfam" id="PF07687"/>
    </source>
</evidence>
<protein>
    <submittedName>
        <fullName evidence="5">Acetylornithine deacetylase/succinyl-diaminopimelate desuccinylase-like protein</fullName>
    </submittedName>
</protein>
<dbReference type="PANTHER" id="PTHR43270:SF12">
    <property type="entry name" value="SUCCINYL-DIAMINOPIMELATE DESUCCINYLASE"/>
    <property type="match status" value="1"/>
</dbReference>
<evidence type="ECO:0000256" key="3">
    <source>
        <dbReference type="ARBA" id="ARBA00022801"/>
    </source>
</evidence>
<dbReference type="NCBIfam" id="NF006579">
    <property type="entry name" value="PRK09104.1"/>
    <property type="match status" value="1"/>
</dbReference>
<comment type="caution">
    <text evidence="5">The sequence shown here is derived from an EMBL/GenBank/DDBJ whole genome shotgun (WGS) entry which is preliminary data.</text>
</comment>
<keyword evidence="3" id="KW-0378">Hydrolase</keyword>
<dbReference type="InterPro" id="IPR002933">
    <property type="entry name" value="Peptidase_M20"/>
</dbReference>